<evidence type="ECO:0000259" key="4">
    <source>
        <dbReference type="Pfam" id="PF17479"/>
    </source>
</evidence>
<dbReference type="EMBL" id="CP017704">
    <property type="protein sequence ID" value="ASS94281.1"/>
    <property type="molecule type" value="Genomic_DNA"/>
</dbReference>
<evidence type="ECO:0000256" key="2">
    <source>
        <dbReference type="SAM" id="SignalP"/>
    </source>
</evidence>
<keyword evidence="5" id="KW-0449">Lipoprotein</keyword>
<evidence type="ECO:0000259" key="3">
    <source>
        <dbReference type="Pfam" id="PF11258"/>
    </source>
</evidence>
<reference evidence="5 6" key="1">
    <citation type="submission" date="2016-10" db="EMBL/GenBank/DDBJ databases">
        <title>The whole genome sequencing and assembly of Bacillus simplex DSM 1321 strain.</title>
        <authorList>
            <person name="Park M.-K."/>
            <person name="Lee Y.-J."/>
            <person name="Yi H."/>
            <person name="Bahn Y.-S."/>
            <person name="Kim J.F."/>
            <person name="Lee D.-W."/>
        </authorList>
    </citation>
    <scope>NUCLEOTIDE SEQUENCE [LARGE SCALE GENOMIC DNA]</scope>
    <source>
        <strain evidence="5 6">DSM 1321</strain>
    </source>
</reference>
<dbReference type="Pfam" id="PF11258">
    <property type="entry name" value="DUF3048"/>
    <property type="match status" value="1"/>
</dbReference>
<keyword evidence="2" id="KW-0732">Signal</keyword>
<dbReference type="PROSITE" id="PS51257">
    <property type="entry name" value="PROKAR_LIPOPROTEIN"/>
    <property type="match status" value="1"/>
</dbReference>
<feature type="signal peptide" evidence="2">
    <location>
        <begin position="1"/>
        <end position="22"/>
    </location>
</feature>
<feature type="domain" description="DUF3048" evidence="3">
    <location>
        <begin position="53"/>
        <end position="193"/>
    </location>
</feature>
<dbReference type="InterPro" id="IPR023158">
    <property type="entry name" value="YerB-like_sf"/>
</dbReference>
<dbReference type="RefSeq" id="WP_063235729.1">
    <property type="nucleotide sequence ID" value="NZ_BCVO01000030.1"/>
</dbReference>
<dbReference type="InterPro" id="IPR035328">
    <property type="entry name" value="DUF3048_C"/>
</dbReference>
<dbReference type="InterPro" id="IPR021416">
    <property type="entry name" value="DUF3048_N"/>
</dbReference>
<dbReference type="Proteomes" id="UP000214618">
    <property type="component" value="Chromosome"/>
</dbReference>
<organism evidence="5 6">
    <name type="scientific">Peribacillus simplex NBRC 15720 = DSM 1321</name>
    <dbReference type="NCBI Taxonomy" id="1349754"/>
    <lineage>
        <taxon>Bacteria</taxon>
        <taxon>Bacillati</taxon>
        <taxon>Bacillota</taxon>
        <taxon>Bacilli</taxon>
        <taxon>Bacillales</taxon>
        <taxon>Bacillaceae</taxon>
        <taxon>Peribacillus</taxon>
    </lineage>
</organism>
<dbReference type="OrthoDB" id="9779102at2"/>
<dbReference type="Gene3D" id="3.50.90.10">
    <property type="entry name" value="YerB-like"/>
    <property type="match status" value="1"/>
</dbReference>
<proteinExistence type="predicted"/>
<feature type="compositionally biased region" description="Basic and acidic residues" evidence="1">
    <location>
        <begin position="28"/>
        <end position="47"/>
    </location>
</feature>
<evidence type="ECO:0000313" key="5">
    <source>
        <dbReference type="EMBL" id="ASS94281.1"/>
    </source>
</evidence>
<gene>
    <name evidence="5" type="ORF">BS1321_10100</name>
</gene>
<evidence type="ECO:0000256" key="1">
    <source>
        <dbReference type="SAM" id="MobiDB-lite"/>
    </source>
</evidence>
<name>A0A223EGC3_9BACI</name>
<accession>A0A223EGC3</accession>
<dbReference type="AlphaFoldDB" id="A0A223EGC3"/>
<evidence type="ECO:0000313" key="6">
    <source>
        <dbReference type="Proteomes" id="UP000214618"/>
    </source>
</evidence>
<dbReference type="GeneID" id="56473087"/>
<dbReference type="SUPFAM" id="SSF159774">
    <property type="entry name" value="YerB-like"/>
    <property type="match status" value="1"/>
</dbReference>
<sequence>MNLKRVLFIVIAILLLAGCSTKENPATDDSKPKDQAVIKNTDVKNEPSNKFPLTGIATDEGSEQRAAAVMVNNHPEARPQSGLSEADIVYEMLAEGDITRFLAIFQSEMPSQIGPIRSARDYYIELAKGMDCIYVCHGNSPEAKTMLDKGYIDNLNGLYYDGTLFQRSADRKAPHNSYISFEDIQKGAKEKGYELNGAPEPYTFLTKEEEAGLQGEPALKTEISYGSDEYDVQYEYEATEEKYKRYSNGEQTVEHKSNKPILLDNILIIEAAHQVIDDKGRRKIDLKSGGKGYLLQKGKANEVEWVNKDGRIIPVKNEEEVGLIPGKTWVNIIPDEPGLVGDVSF</sequence>
<protein>
    <submittedName>
        <fullName evidence="5">Lipoprotein YerB</fullName>
    </submittedName>
</protein>
<dbReference type="Pfam" id="PF17479">
    <property type="entry name" value="DUF3048_C"/>
    <property type="match status" value="1"/>
</dbReference>
<feature type="chain" id="PRO_5039617009" evidence="2">
    <location>
        <begin position="23"/>
        <end position="345"/>
    </location>
</feature>
<feature type="domain" description="DUF3048" evidence="4">
    <location>
        <begin position="222"/>
        <end position="330"/>
    </location>
</feature>
<feature type="region of interest" description="Disordered" evidence="1">
    <location>
        <begin position="22"/>
        <end position="56"/>
    </location>
</feature>